<name>A0ABU1I5G4_9BURK</name>
<evidence type="ECO:0000256" key="1">
    <source>
        <dbReference type="SAM" id="MobiDB-lite"/>
    </source>
</evidence>
<dbReference type="EMBL" id="JAVIZX010000001">
    <property type="protein sequence ID" value="MDR6212467.1"/>
    <property type="molecule type" value="Genomic_DNA"/>
</dbReference>
<evidence type="ECO:0000313" key="2">
    <source>
        <dbReference type="EMBL" id="MDR6212467.1"/>
    </source>
</evidence>
<reference evidence="2 3" key="1">
    <citation type="submission" date="2023-08" db="EMBL/GenBank/DDBJ databases">
        <title>Functional and genomic diversity of the sorghum phyllosphere microbiome.</title>
        <authorList>
            <person name="Shade A."/>
        </authorList>
    </citation>
    <scope>NUCLEOTIDE SEQUENCE [LARGE SCALE GENOMIC DNA]</scope>
    <source>
        <strain evidence="2 3">SORGH_AS_0335</strain>
    </source>
</reference>
<gene>
    <name evidence="2" type="ORF">QE399_000156</name>
</gene>
<proteinExistence type="predicted"/>
<protein>
    <submittedName>
        <fullName evidence="2">Uncharacterized protein</fullName>
    </submittedName>
</protein>
<feature type="compositionally biased region" description="Polar residues" evidence="1">
    <location>
        <begin position="35"/>
        <end position="44"/>
    </location>
</feature>
<accession>A0ABU1I5G4</accession>
<evidence type="ECO:0000313" key="3">
    <source>
        <dbReference type="Proteomes" id="UP001267710"/>
    </source>
</evidence>
<feature type="compositionally biased region" description="Basic and acidic residues" evidence="1">
    <location>
        <begin position="21"/>
        <end position="32"/>
    </location>
</feature>
<feature type="region of interest" description="Disordered" evidence="1">
    <location>
        <begin position="1"/>
        <end position="53"/>
    </location>
</feature>
<organism evidence="2 3">
    <name type="scientific">Paracidovorax wautersii</name>
    <dbReference type="NCBI Taxonomy" id="1177982"/>
    <lineage>
        <taxon>Bacteria</taxon>
        <taxon>Pseudomonadati</taxon>
        <taxon>Pseudomonadota</taxon>
        <taxon>Betaproteobacteria</taxon>
        <taxon>Burkholderiales</taxon>
        <taxon>Comamonadaceae</taxon>
        <taxon>Paracidovorax</taxon>
    </lineage>
</organism>
<sequence>MTNSTQPAASPHEYGAQHIAHAKEPLPPKSDEQDQSSPATQDPTGETDIPIET</sequence>
<keyword evidence="3" id="KW-1185">Reference proteome</keyword>
<comment type="caution">
    <text evidence="2">The sequence shown here is derived from an EMBL/GenBank/DDBJ whole genome shotgun (WGS) entry which is preliminary data.</text>
</comment>
<dbReference type="Proteomes" id="UP001267710">
    <property type="component" value="Unassembled WGS sequence"/>
</dbReference>
<dbReference type="RefSeq" id="WP_309825413.1">
    <property type="nucleotide sequence ID" value="NZ_JAVIZX010000001.1"/>
</dbReference>